<accession>A0A3D9DQ85</accession>
<dbReference type="AlphaFoldDB" id="A0A3D9DQ85"/>
<dbReference type="OrthoDB" id="1449208at2"/>
<keyword evidence="2" id="KW-1185">Reference proteome</keyword>
<dbReference type="RefSeq" id="WP_116010681.1">
    <property type="nucleotide sequence ID" value="NZ_QNUH01000002.1"/>
</dbReference>
<comment type="caution">
    <text evidence="1">The sequence shown here is derived from an EMBL/GenBank/DDBJ whole genome shotgun (WGS) entry which is preliminary data.</text>
</comment>
<evidence type="ECO:0000313" key="2">
    <source>
        <dbReference type="Proteomes" id="UP000257030"/>
    </source>
</evidence>
<proteinExistence type="predicted"/>
<dbReference type="InterPro" id="IPR058074">
    <property type="entry name" value="Bacteriocin-like"/>
</dbReference>
<protein>
    <recommendedName>
        <fullName evidence="3">Bacteriocin</fullName>
    </recommendedName>
</protein>
<dbReference type="NCBIfam" id="NF047798">
    <property type="entry name" value="leader_Chryseo"/>
    <property type="match status" value="1"/>
</dbReference>
<dbReference type="Proteomes" id="UP000257030">
    <property type="component" value="Unassembled WGS sequence"/>
</dbReference>
<sequence>MKNLKKLKRQELKNVNGKGVNPPLITVPPDENGNCNYPYGWYCPKFNGCMTSESWDFYCS</sequence>
<reference evidence="1 2" key="1">
    <citation type="journal article" date="2010" name="Syst. Appl. Microbiol.">
        <title>Four new species of Chryseobacterium from the rhizosphere of coastal sand dune plants, Chryseobacterium elymi sp. nov., Chryseobacterium hagamense sp. nov., Chryseobacterium lathyri sp. nov. and Chryseobacterium rhizosphaerae sp. nov.</title>
        <authorList>
            <person name="Cho S.H."/>
            <person name="Lee K.S."/>
            <person name="Shin D.S."/>
            <person name="Han J.H."/>
            <person name="Park K.S."/>
            <person name="Lee C.H."/>
            <person name="Park K.H."/>
            <person name="Kim S.B."/>
        </authorList>
    </citation>
    <scope>NUCLEOTIDE SEQUENCE [LARGE SCALE GENOMIC DNA]</scope>
    <source>
        <strain evidence="1 2">KCTC 22547</strain>
    </source>
</reference>
<evidence type="ECO:0008006" key="3">
    <source>
        <dbReference type="Google" id="ProtNLM"/>
    </source>
</evidence>
<organism evidence="1 2">
    <name type="scientific">Chryseobacterium elymi</name>
    <dbReference type="NCBI Taxonomy" id="395936"/>
    <lineage>
        <taxon>Bacteria</taxon>
        <taxon>Pseudomonadati</taxon>
        <taxon>Bacteroidota</taxon>
        <taxon>Flavobacteriia</taxon>
        <taxon>Flavobacteriales</taxon>
        <taxon>Weeksellaceae</taxon>
        <taxon>Chryseobacterium group</taxon>
        <taxon>Chryseobacterium</taxon>
    </lineage>
</organism>
<evidence type="ECO:0000313" key="1">
    <source>
        <dbReference type="EMBL" id="REC80001.1"/>
    </source>
</evidence>
<gene>
    <name evidence="1" type="ORF">DRF60_03185</name>
</gene>
<name>A0A3D9DQ85_9FLAO</name>
<dbReference type="EMBL" id="QNUH01000002">
    <property type="protein sequence ID" value="REC80001.1"/>
    <property type="molecule type" value="Genomic_DNA"/>
</dbReference>